<dbReference type="InterPro" id="IPR032508">
    <property type="entry name" value="FecR_C"/>
</dbReference>
<keyword evidence="1" id="KW-0812">Transmembrane</keyword>
<organism evidence="4 5">
    <name type="scientific">Arachidicoccus ginsenosidivorans</name>
    <dbReference type="NCBI Taxonomy" id="496057"/>
    <lineage>
        <taxon>Bacteria</taxon>
        <taxon>Pseudomonadati</taxon>
        <taxon>Bacteroidota</taxon>
        <taxon>Chitinophagia</taxon>
        <taxon>Chitinophagales</taxon>
        <taxon>Chitinophagaceae</taxon>
        <taxon>Arachidicoccus</taxon>
    </lineage>
</organism>
<dbReference type="Gene3D" id="3.55.50.30">
    <property type="match status" value="1"/>
</dbReference>
<dbReference type="PIRSF" id="PIRSF018266">
    <property type="entry name" value="FecR"/>
    <property type="match status" value="1"/>
</dbReference>
<evidence type="ECO:0000313" key="5">
    <source>
        <dbReference type="Proteomes" id="UP000321291"/>
    </source>
</evidence>
<gene>
    <name evidence="4" type="ORF">FSB73_22565</name>
</gene>
<evidence type="ECO:0000313" key="4">
    <source>
        <dbReference type="EMBL" id="QEC74039.1"/>
    </source>
</evidence>
<dbReference type="Pfam" id="PF04773">
    <property type="entry name" value="FecR"/>
    <property type="match status" value="1"/>
</dbReference>
<dbReference type="Proteomes" id="UP000321291">
    <property type="component" value="Chromosome"/>
</dbReference>
<dbReference type="InterPro" id="IPR006860">
    <property type="entry name" value="FecR"/>
</dbReference>
<protein>
    <submittedName>
        <fullName evidence="4">DUF4974 domain-containing protein</fullName>
    </submittedName>
</protein>
<proteinExistence type="predicted"/>
<dbReference type="KEGG" id="agi:FSB73_22565"/>
<keyword evidence="5" id="KW-1185">Reference proteome</keyword>
<dbReference type="InterPro" id="IPR012373">
    <property type="entry name" value="Ferrdict_sens_TM"/>
</dbReference>
<dbReference type="GO" id="GO:0016989">
    <property type="term" value="F:sigma factor antagonist activity"/>
    <property type="evidence" value="ECO:0007669"/>
    <property type="project" value="TreeGrafter"/>
</dbReference>
<dbReference type="PANTHER" id="PTHR30273">
    <property type="entry name" value="PERIPLASMIC SIGNAL SENSOR AND SIGMA FACTOR ACTIVATOR FECR-RELATED"/>
    <property type="match status" value="1"/>
</dbReference>
<feature type="domain" description="Protein FecR C-terminal" evidence="3">
    <location>
        <begin position="304"/>
        <end position="373"/>
    </location>
</feature>
<dbReference type="Gene3D" id="2.60.120.1440">
    <property type="match status" value="1"/>
</dbReference>
<dbReference type="PANTHER" id="PTHR30273:SF2">
    <property type="entry name" value="PROTEIN FECR"/>
    <property type="match status" value="1"/>
</dbReference>
<dbReference type="OrthoDB" id="737880at2"/>
<name>A0A5B8VRH8_9BACT</name>
<dbReference type="Pfam" id="PF16344">
    <property type="entry name" value="FecR_C"/>
    <property type="match status" value="1"/>
</dbReference>
<dbReference type="EMBL" id="CP042434">
    <property type="protein sequence ID" value="QEC74039.1"/>
    <property type="molecule type" value="Genomic_DNA"/>
</dbReference>
<keyword evidence="1" id="KW-1133">Transmembrane helix</keyword>
<reference evidence="4 5" key="1">
    <citation type="journal article" date="2017" name="Int. J. Syst. Evol. Microbiol.">
        <title>Arachidicoccus ginsenosidivorans sp. nov., with ginsenoside-converting activity isolated from ginseng cultivating soil.</title>
        <authorList>
            <person name="Siddiqi M.Z."/>
            <person name="Aslam Z."/>
            <person name="Im W.T."/>
        </authorList>
    </citation>
    <scope>NUCLEOTIDE SEQUENCE [LARGE SCALE GENOMIC DNA]</scope>
    <source>
        <strain evidence="4 5">Gsoil 809</strain>
    </source>
</reference>
<dbReference type="RefSeq" id="WP_146787617.1">
    <property type="nucleotide sequence ID" value="NZ_CP042434.1"/>
</dbReference>
<feature type="domain" description="FecR protein" evidence="2">
    <location>
        <begin position="168"/>
        <end position="260"/>
    </location>
</feature>
<accession>A0A5B8VRH8</accession>
<feature type="transmembrane region" description="Helical" evidence="1">
    <location>
        <begin position="77"/>
        <end position="97"/>
    </location>
</feature>
<evidence type="ECO:0000259" key="3">
    <source>
        <dbReference type="Pfam" id="PF16344"/>
    </source>
</evidence>
<sequence>MENKDNHIDWDKLLDLMEREITQPASLTKDEKALLDNAREMRLRLNMDRFPTDQGWERFVATTKQEAIHTKRRKLYFWRWAAAAAVLLSVGVSLWWLNTKKQAAQKIAKQNTNQIMLRRATGAIVVLGKNTQTITDSTVHIQADIHGAVYTASAKNSKIAQGVLNIFDTLEVPRGKTYALQLPDGSKVTLNAASKLIFPEAFEGNKRQVYVVGEAYFDIKHDPSKPFVVHAAQAEMTVLGTTFDINTFNKGLKTTLVSGKLMVSTATSKVLLAPGDQAICDEAGSISTQKVDARLSTAWYHGDLFFDNETLGTITRALGRTYNYDFEFKDADLEGIRLTLDMARPSSIEEVLKQIRLTGTKLKININGRTVTVQDDH</sequence>
<dbReference type="AlphaFoldDB" id="A0A5B8VRH8"/>
<keyword evidence="1" id="KW-0472">Membrane</keyword>
<evidence type="ECO:0000259" key="2">
    <source>
        <dbReference type="Pfam" id="PF04773"/>
    </source>
</evidence>
<evidence type="ECO:0000256" key="1">
    <source>
        <dbReference type="SAM" id="Phobius"/>
    </source>
</evidence>